<sequence length="368" mass="42285">MPSKELEYRVNGLKICKKCSEFELECVAHIYVLRESSEESLTLRPTVTTLHNTFAEMQASAKLGCNSCLVWHKAILNECHSSKDEDLLYQSHTPVILVPPTTATSTGFWIAISSPMETKVRLAPTRSAAWATFDAGINRDPFGQEIWREVKRQLSNCRNTHESYRAHPGSGKLPRRLIHLQNDDTARICETADLPQKPNYLALSYLWGGNQRVKFTAQHERRLKEGVPRTEFPMTIQDTFKVCRLLSISYVWIDALCIRQDDDGKDFREESERMDLIYGSATITLIAVKAQGVQEGFLMPSPMEQYTVDPWKTDYADQIMLMIPRKGLTEVRAMSPLAKRGWCFRQTIVHDWPRNFLVVLREQVCRAW</sequence>
<evidence type="ECO:0000313" key="3">
    <source>
        <dbReference type="Proteomes" id="UP000237631"/>
    </source>
</evidence>
<dbReference type="AlphaFoldDB" id="A0A2S6CMW8"/>
<comment type="caution">
    <text evidence="2">The sequence shown here is derived from an EMBL/GenBank/DDBJ whole genome shotgun (WGS) entry which is preliminary data.</text>
</comment>
<accession>A0A2S6CMW8</accession>
<feature type="domain" description="Heterokaryon incompatibility" evidence="1">
    <location>
        <begin position="200"/>
        <end position="344"/>
    </location>
</feature>
<dbReference type="STRING" id="357750.A0A2S6CMW8"/>
<evidence type="ECO:0000259" key="1">
    <source>
        <dbReference type="Pfam" id="PF06985"/>
    </source>
</evidence>
<protein>
    <recommendedName>
        <fullName evidence="1">Heterokaryon incompatibility domain-containing protein</fullName>
    </recommendedName>
</protein>
<proteinExistence type="predicted"/>
<keyword evidence="3" id="KW-1185">Reference proteome</keyword>
<dbReference type="OrthoDB" id="2958217at2759"/>
<dbReference type="InterPro" id="IPR010730">
    <property type="entry name" value="HET"/>
</dbReference>
<dbReference type="PANTHER" id="PTHR33112:SF16">
    <property type="entry name" value="HETEROKARYON INCOMPATIBILITY DOMAIN-CONTAINING PROTEIN"/>
    <property type="match status" value="1"/>
</dbReference>
<reference evidence="3" key="1">
    <citation type="journal article" date="2017" name="bioRxiv">
        <title>Conservation of a gene cluster reveals novel cercosporin biosynthetic mechanisms and extends production to the genus Colletotrichum.</title>
        <authorList>
            <person name="de Jonge R."/>
            <person name="Ebert M.K."/>
            <person name="Huitt-Roehl C.R."/>
            <person name="Pal P."/>
            <person name="Suttle J.C."/>
            <person name="Spanner R.E."/>
            <person name="Neubauer J.D."/>
            <person name="Jurick W.M.II."/>
            <person name="Stott K.A."/>
            <person name="Secor G.A."/>
            <person name="Thomma B.P.H.J."/>
            <person name="Van de Peer Y."/>
            <person name="Townsend C.A."/>
            <person name="Bolton M.D."/>
        </authorList>
    </citation>
    <scope>NUCLEOTIDE SEQUENCE [LARGE SCALE GENOMIC DNA]</scope>
    <source>
        <strain evidence="3">CBS538.71</strain>
    </source>
</reference>
<gene>
    <name evidence="2" type="ORF">CBER1_07421</name>
</gene>
<dbReference type="EMBL" id="PNEN01000156">
    <property type="protein sequence ID" value="PPJ61086.1"/>
    <property type="molecule type" value="Genomic_DNA"/>
</dbReference>
<dbReference type="Pfam" id="PF06985">
    <property type="entry name" value="HET"/>
    <property type="match status" value="1"/>
</dbReference>
<evidence type="ECO:0000313" key="2">
    <source>
        <dbReference type="EMBL" id="PPJ61086.1"/>
    </source>
</evidence>
<dbReference type="PANTHER" id="PTHR33112">
    <property type="entry name" value="DOMAIN PROTEIN, PUTATIVE-RELATED"/>
    <property type="match status" value="1"/>
</dbReference>
<name>A0A2S6CMW8_9PEZI</name>
<dbReference type="Proteomes" id="UP000237631">
    <property type="component" value="Unassembled WGS sequence"/>
</dbReference>
<organism evidence="2 3">
    <name type="scientific">Cercospora berteroae</name>
    <dbReference type="NCBI Taxonomy" id="357750"/>
    <lineage>
        <taxon>Eukaryota</taxon>
        <taxon>Fungi</taxon>
        <taxon>Dikarya</taxon>
        <taxon>Ascomycota</taxon>
        <taxon>Pezizomycotina</taxon>
        <taxon>Dothideomycetes</taxon>
        <taxon>Dothideomycetidae</taxon>
        <taxon>Mycosphaerellales</taxon>
        <taxon>Mycosphaerellaceae</taxon>
        <taxon>Cercospora</taxon>
    </lineage>
</organism>